<accession>A0A0E0E2J5</accession>
<keyword evidence="3" id="KW-1185">Reference proteome</keyword>
<dbReference type="AlphaFoldDB" id="A0A0E0E2J5"/>
<name>A0A0E0E2J5_9ORYZ</name>
<evidence type="ECO:0000313" key="2">
    <source>
        <dbReference type="EnsemblPlants" id="OMERI06G18030.3"/>
    </source>
</evidence>
<proteinExistence type="predicted"/>
<feature type="compositionally biased region" description="Basic and acidic residues" evidence="1">
    <location>
        <begin position="47"/>
        <end position="69"/>
    </location>
</feature>
<dbReference type="Proteomes" id="UP000008021">
    <property type="component" value="Chromosome 6"/>
</dbReference>
<evidence type="ECO:0000256" key="1">
    <source>
        <dbReference type="SAM" id="MobiDB-lite"/>
    </source>
</evidence>
<dbReference type="HOGENOM" id="CLU_2214163_0_0_1"/>
<reference evidence="2" key="2">
    <citation type="submission" date="2018-05" db="EMBL/GenBank/DDBJ databases">
        <title>OmerRS3 (Oryza meridionalis Reference Sequence Version 3).</title>
        <authorList>
            <person name="Zhang J."/>
            <person name="Kudrna D."/>
            <person name="Lee S."/>
            <person name="Talag J."/>
            <person name="Welchert J."/>
            <person name="Wing R.A."/>
        </authorList>
    </citation>
    <scope>NUCLEOTIDE SEQUENCE [LARGE SCALE GENOMIC DNA]</scope>
    <source>
        <strain evidence="2">cv. OR44</strain>
    </source>
</reference>
<organism evidence="2">
    <name type="scientific">Oryza meridionalis</name>
    <dbReference type="NCBI Taxonomy" id="40149"/>
    <lineage>
        <taxon>Eukaryota</taxon>
        <taxon>Viridiplantae</taxon>
        <taxon>Streptophyta</taxon>
        <taxon>Embryophyta</taxon>
        <taxon>Tracheophyta</taxon>
        <taxon>Spermatophyta</taxon>
        <taxon>Magnoliopsida</taxon>
        <taxon>Liliopsida</taxon>
        <taxon>Poales</taxon>
        <taxon>Poaceae</taxon>
        <taxon>BOP clade</taxon>
        <taxon>Oryzoideae</taxon>
        <taxon>Oryzeae</taxon>
        <taxon>Oryzinae</taxon>
        <taxon>Oryza</taxon>
    </lineage>
</organism>
<dbReference type="Gramene" id="OMERI06G18030.3">
    <property type="protein sequence ID" value="OMERI06G18030.3"/>
    <property type="gene ID" value="OMERI06G18030"/>
</dbReference>
<sequence length="107" mass="12182">MTVKNCTILKCYHQQHLVDPSNQYHLTMTERDNNSTLPKSRSHRAGNRSERARFTDTSRWARGEEDRTTNLRLGGHTPVSRGRRGSAGEQRAKRHAGVAVVPRSFEP</sequence>
<reference evidence="2" key="1">
    <citation type="submission" date="2015-04" db="UniProtKB">
        <authorList>
            <consortium name="EnsemblPlants"/>
        </authorList>
    </citation>
    <scope>IDENTIFICATION</scope>
</reference>
<evidence type="ECO:0000313" key="3">
    <source>
        <dbReference type="Proteomes" id="UP000008021"/>
    </source>
</evidence>
<feature type="region of interest" description="Disordered" evidence="1">
    <location>
        <begin position="30"/>
        <end position="107"/>
    </location>
</feature>
<protein>
    <submittedName>
        <fullName evidence="2">Uncharacterized protein</fullName>
    </submittedName>
</protein>
<dbReference type="EnsemblPlants" id="OMERI06G18030.3">
    <property type="protein sequence ID" value="OMERI06G18030.3"/>
    <property type="gene ID" value="OMERI06G18030"/>
</dbReference>